<keyword evidence="2" id="KW-0808">Transferase</keyword>
<feature type="compositionally biased region" description="Polar residues" evidence="1">
    <location>
        <begin position="337"/>
        <end position="347"/>
    </location>
</feature>
<reference evidence="3" key="1">
    <citation type="submission" date="2018-07" db="EMBL/GenBank/DDBJ databases">
        <authorList>
            <person name="Safronova V.I."/>
            <person name="Chirak E.R."/>
            <person name="Sazanova A.L."/>
        </authorList>
    </citation>
    <scope>NUCLEOTIDE SEQUENCE [LARGE SCALE GENOMIC DNA]</scope>
    <source>
        <strain evidence="3">RCAM04685</strain>
    </source>
</reference>
<feature type="region of interest" description="Disordered" evidence="1">
    <location>
        <begin position="328"/>
        <end position="347"/>
    </location>
</feature>
<keyword evidence="3" id="KW-1185">Reference proteome</keyword>
<evidence type="ECO:0000313" key="3">
    <source>
        <dbReference type="Proteomes" id="UP000255207"/>
    </source>
</evidence>
<dbReference type="EMBL" id="QQTP01000004">
    <property type="protein sequence ID" value="RDJ26168.1"/>
    <property type="molecule type" value="Genomic_DNA"/>
</dbReference>
<dbReference type="SUPFAM" id="SSF53756">
    <property type="entry name" value="UDP-Glycosyltransferase/glycogen phosphorylase"/>
    <property type="match status" value="1"/>
</dbReference>
<dbReference type="AlphaFoldDB" id="A0A370L7P0"/>
<name>A0A370L7P0_9HYPH</name>
<organism evidence="2 3">
    <name type="scientific">Bosea caraganae</name>
    <dbReference type="NCBI Taxonomy" id="2763117"/>
    <lineage>
        <taxon>Bacteria</taxon>
        <taxon>Pseudomonadati</taxon>
        <taxon>Pseudomonadota</taxon>
        <taxon>Alphaproteobacteria</taxon>
        <taxon>Hyphomicrobiales</taxon>
        <taxon>Boseaceae</taxon>
        <taxon>Bosea</taxon>
    </lineage>
</organism>
<evidence type="ECO:0000256" key="1">
    <source>
        <dbReference type="SAM" id="MobiDB-lite"/>
    </source>
</evidence>
<dbReference type="Gene3D" id="3.40.50.2000">
    <property type="entry name" value="Glycogen Phosphorylase B"/>
    <property type="match status" value="1"/>
</dbReference>
<comment type="caution">
    <text evidence="2">The sequence shown here is derived from an EMBL/GenBank/DDBJ whole genome shotgun (WGS) entry which is preliminary data.</text>
</comment>
<evidence type="ECO:0000313" key="2">
    <source>
        <dbReference type="EMBL" id="RDJ26168.1"/>
    </source>
</evidence>
<dbReference type="Proteomes" id="UP000255207">
    <property type="component" value="Unassembled WGS sequence"/>
</dbReference>
<proteinExistence type="predicted"/>
<sequence length="395" mass="44202">MATVAYVDHSFHRTTKSTGFLPEILRRHGHVVDEFWDEAWQGGAPVAWEAVRSYDVVIMFQSYCPPPGMNFRRAHPNVIYIPMLDQFGLWQGPLLNLSAFWEPFQGSKVLNFSNAVHAMTTGFGIASHFARYYQPAADYPPPPGQGLHGFFWLRRERELPWRVIRRLIAKTRFDSLHVHLATDPGTPPATPPSAEELARHNITTSTWFDDKAELNAIIARANIYFAPRLEEGIGQSFLEAMARGQCVVAPNHGTMNEYILPGVNGLLYDSGNPAALDFSNIAELGRQARQGALFGRALWEQAEQALVDFILTPSATLYQDRYQHPALSAPEADGRAETSTAPSSAPGNSLAWALRRAAGRYAVLRPALFFWRRARNLISKPAKLSELRKHAARKD</sequence>
<accession>A0A370L7P0</accession>
<dbReference type="OrthoDB" id="9814604at2"/>
<dbReference type="Pfam" id="PF13692">
    <property type="entry name" value="Glyco_trans_1_4"/>
    <property type="match status" value="1"/>
</dbReference>
<protein>
    <submittedName>
        <fullName evidence="2">Glycosyltransferase</fullName>
    </submittedName>
</protein>
<dbReference type="RefSeq" id="WP_114829057.1">
    <property type="nucleotide sequence ID" value="NZ_QQTO01000022.1"/>
</dbReference>
<dbReference type="GO" id="GO:0016740">
    <property type="term" value="F:transferase activity"/>
    <property type="evidence" value="ECO:0007669"/>
    <property type="project" value="UniProtKB-KW"/>
</dbReference>
<gene>
    <name evidence="2" type="ORF">DWE98_10045</name>
</gene>